<feature type="compositionally biased region" description="Polar residues" evidence="2">
    <location>
        <begin position="13"/>
        <end position="31"/>
    </location>
</feature>
<feature type="compositionally biased region" description="Polar residues" evidence="2">
    <location>
        <begin position="304"/>
        <end position="313"/>
    </location>
</feature>
<dbReference type="PANTHER" id="PTHR24111">
    <property type="entry name" value="LEUCINE-RICH REPEAT-CONTAINING PROTEIN 34"/>
    <property type="match status" value="1"/>
</dbReference>
<feature type="region of interest" description="Disordered" evidence="2">
    <location>
        <begin position="1"/>
        <end position="82"/>
    </location>
</feature>
<dbReference type="Pfam" id="PF13516">
    <property type="entry name" value="LRR_6"/>
    <property type="match status" value="3"/>
</dbReference>
<dbReference type="OrthoDB" id="120976at2759"/>
<feature type="region of interest" description="Disordered" evidence="2">
    <location>
        <begin position="283"/>
        <end position="316"/>
    </location>
</feature>
<dbReference type="EMBL" id="KQ965745">
    <property type="protein sequence ID" value="KXS17744.1"/>
    <property type="molecule type" value="Genomic_DNA"/>
</dbReference>
<evidence type="ECO:0000256" key="1">
    <source>
        <dbReference type="ARBA" id="ARBA00022737"/>
    </source>
</evidence>
<feature type="compositionally biased region" description="Low complexity" evidence="2">
    <location>
        <begin position="32"/>
        <end position="47"/>
    </location>
</feature>
<organism evidence="3 4">
    <name type="scientific">Gonapodya prolifera (strain JEL478)</name>
    <name type="common">Monoblepharis prolifera</name>
    <dbReference type="NCBI Taxonomy" id="1344416"/>
    <lineage>
        <taxon>Eukaryota</taxon>
        <taxon>Fungi</taxon>
        <taxon>Fungi incertae sedis</taxon>
        <taxon>Chytridiomycota</taxon>
        <taxon>Chytridiomycota incertae sedis</taxon>
        <taxon>Monoblepharidomycetes</taxon>
        <taxon>Monoblepharidales</taxon>
        <taxon>Gonapodyaceae</taxon>
        <taxon>Gonapodya</taxon>
    </lineage>
</organism>
<accession>A0A139AMF1</accession>
<reference evidence="3 4" key="1">
    <citation type="journal article" date="2015" name="Genome Biol. Evol.">
        <title>Phylogenomic analyses indicate that early fungi evolved digesting cell walls of algal ancestors of land plants.</title>
        <authorList>
            <person name="Chang Y."/>
            <person name="Wang S."/>
            <person name="Sekimoto S."/>
            <person name="Aerts A.L."/>
            <person name="Choi C."/>
            <person name="Clum A."/>
            <person name="LaButti K.M."/>
            <person name="Lindquist E.A."/>
            <person name="Yee Ngan C."/>
            <person name="Ohm R.A."/>
            <person name="Salamov A.A."/>
            <person name="Grigoriev I.V."/>
            <person name="Spatafora J.W."/>
            <person name="Berbee M.L."/>
        </authorList>
    </citation>
    <scope>NUCLEOTIDE SEQUENCE [LARGE SCALE GENOMIC DNA]</scope>
    <source>
        <strain evidence="3 4">JEL478</strain>
    </source>
</reference>
<dbReference type="STRING" id="1344416.A0A139AMF1"/>
<evidence type="ECO:0000256" key="2">
    <source>
        <dbReference type="SAM" id="MobiDB-lite"/>
    </source>
</evidence>
<gene>
    <name evidence="3" type="ORF">M427DRAFT_244998</name>
</gene>
<proteinExistence type="predicted"/>
<dbReference type="Proteomes" id="UP000070544">
    <property type="component" value="Unassembled WGS sequence"/>
</dbReference>
<keyword evidence="1" id="KW-0677">Repeat</keyword>
<dbReference type="SUPFAM" id="SSF52047">
    <property type="entry name" value="RNI-like"/>
    <property type="match status" value="1"/>
</dbReference>
<protein>
    <recommendedName>
        <fullName evidence="5">RNI-like protein</fullName>
    </recommendedName>
</protein>
<dbReference type="PANTHER" id="PTHR24111:SF1">
    <property type="entry name" value="LEUCINE-RICH REPEAT-CONTAINING PROTEIN"/>
    <property type="match status" value="1"/>
</dbReference>
<sequence length="782" mass="82858">MADVTPEIAATPRRSSVTAQQESTRTSQSHLTGAAQQQHQNANGATASPAQLGLQSQENSNSSTADSPQQSTGHPPPQKHRATLVVPPERSAPLDSAPSEPVLAKGERRLIAEDPSWNLSAVKSLATLCVCVLVANFEKCPVLAPLPPKHRNTLLGQLSPDISLSIAAPIIPEDTLLPTPDTPSLGSFTQGTKPAFGTPVAGYWQRRARATFTPAECAPSEHGNSWRRLYFELFLQRELEGIVPPSGGGVLGDGISPGQGTNAPTTPIILPALKLIENIQKAAGNGSSPSVSTPTSAGLGRYGSTKQTLSDRPSASVPAFPPHLIASLTGEPLAPNNLTLSELADLMRIASPFVRVLRLQQLRPAPASNLPYRNPIPVSPGVLTDSGIPFADRHVEGDHFDLGELLGPGGTVNLRKLEVYFGMRDVAMGFSWKLFGMTQNDCLRLCRALEWQANQYQQLLSKFPQPSLTKPLPDTFVHCLEELSITRAGIDDDKCRLLCRALAGGPMKRLDLSHNRIGSAGARAIAHLLAYPPKLDKDVTTTATFIPGVALTHLILANNHIETTGAQAIGRALWWNKTLVHLSLRLNEIGDAGGVEIVRGLARQSTAATSHIPSPGARPSGNCTVYSLDLASTSAGSDTATAVGEALVRNCAGALGVVDMSCNKFGLMQQRESITAAPSEAPTATQSTVDLPDLPPLPIALSDIKSRMNSVAPSRAASVLSVGSIQGGDEMSKVDVVGKILLEGVRANKFITRLDVRATDLNTEFQLAIQAAIEKNSTRIAV</sequence>
<dbReference type="AlphaFoldDB" id="A0A139AMF1"/>
<evidence type="ECO:0000313" key="4">
    <source>
        <dbReference type="Proteomes" id="UP000070544"/>
    </source>
</evidence>
<name>A0A139AMF1_GONPJ</name>
<dbReference type="SMART" id="SM00368">
    <property type="entry name" value="LRR_RI"/>
    <property type="match status" value="3"/>
</dbReference>
<evidence type="ECO:0000313" key="3">
    <source>
        <dbReference type="EMBL" id="KXS17744.1"/>
    </source>
</evidence>
<feature type="compositionally biased region" description="Polar residues" evidence="2">
    <location>
        <begin position="285"/>
        <end position="296"/>
    </location>
</feature>
<dbReference type="InterPro" id="IPR052201">
    <property type="entry name" value="LRR-containing_regulator"/>
</dbReference>
<dbReference type="InterPro" id="IPR032675">
    <property type="entry name" value="LRR_dom_sf"/>
</dbReference>
<dbReference type="InterPro" id="IPR001611">
    <property type="entry name" value="Leu-rich_rpt"/>
</dbReference>
<evidence type="ECO:0008006" key="5">
    <source>
        <dbReference type="Google" id="ProtNLM"/>
    </source>
</evidence>
<dbReference type="Gene3D" id="3.80.10.10">
    <property type="entry name" value="Ribonuclease Inhibitor"/>
    <property type="match status" value="1"/>
</dbReference>
<feature type="compositionally biased region" description="Polar residues" evidence="2">
    <location>
        <begin position="53"/>
        <end position="73"/>
    </location>
</feature>
<keyword evidence="4" id="KW-1185">Reference proteome</keyword>